<keyword evidence="1" id="KW-0732">Signal</keyword>
<evidence type="ECO:0000313" key="3">
    <source>
        <dbReference type="Proteomes" id="UP000007519"/>
    </source>
</evidence>
<dbReference type="eggNOG" id="ENOG502Z7MX">
    <property type="taxonomic scope" value="Bacteria"/>
</dbReference>
<sequence length="378" mass="42798">MRLFFCLLLGLFFCRAIVLGQNSVQQRFSGQLSAMQAWSPQQGAAHFSAGRYLPNYFAARSWDSSRQALHLEAALNVSAYASYPAGSSAASIRPYRFWLRYTAPNLELRLGLQKIDFGSAQLLRPLQWFHQIDPRDPLALTNGVYAFLGRYYFKQNANLWLWALYGNSQQRGFDLLKTEGGRPEFGGRFQLPLPKGELALSYHYRWAQSDSSLAYLFNMGPLPEHRWSLDGKWDLGAGIWLEAVQIYRPQGLGPFRAVQQLNLGLDYTFALGNGLNCSAEYLFLGYGQELFRPALSAHSLAVQTNYPLGLYDQFSLIYIQSFGGQIGGQLSYSHQFKYLSAYLIGGYNPRVGSLNVQQNDLSQQFLGWSLRLVLAYNY</sequence>
<keyword evidence="3" id="KW-1185">Reference proteome</keyword>
<feature type="chain" id="PRO_5003604494" description="Secreted protein" evidence="1">
    <location>
        <begin position="21"/>
        <end position="378"/>
    </location>
</feature>
<dbReference type="KEGG" id="sgn:SGRA_0589"/>
<name>H6KZ44_SAPGL</name>
<dbReference type="AlphaFoldDB" id="H6KZ44"/>
<protein>
    <recommendedName>
        <fullName evidence="4">Secreted protein</fullName>
    </recommendedName>
</protein>
<evidence type="ECO:0000313" key="2">
    <source>
        <dbReference type="EMBL" id="AFC23328.1"/>
    </source>
</evidence>
<evidence type="ECO:0000256" key="1">
    <source>
        <dbReference type="SAM" id="SignalP"/>
    </source>
</evidence>
<feature type="signal peptide" evidence="1">
    <location>
        <begin position="1"/>
        <end position="20"/>
    </location>
</feature>
<dbReference type="OrthoDB" id="974662at2"/>
<evidence type="ECO:0008006" key="4">
    <source>
        <dbReference type="Google" id="ProtNLM"/>
    </source>
</evidence>
<gene>
    <name evidence="2" type="ordered locus">SGRA_0589</name>
</gene>
<dbReference type="EMBL" id="CP002831">
    <property type="protein sequence ID" value="AFC23328.1"/>
    <property type="molecule type" value="Genomic_DNA"/>
</dbReference>
<dbReference type="RefSeq" id="WP_014373572.1">
    <property type="nucleotide sequence ID" value="NC_016940.1"/>
</dbReference>
<reference evidence="2 3" key="1">
    <citation type="journal article" date="2012" name="Stand. Genomic Sci.">
        <title>Complete genome sequencing and analysis of Saprospira grandis str. Lewin, a predatory marine bacterium.</title>
        <authorList>
            <person name="Saw J.H."/>
            <person name="Yuryev A."/>
            <person name="Kanbe M."/>
            <person name="Hou S."/>
            <person name="Young A.G."/>
            <person name="Aizawa S."/>
            <person name="Alam M."/>
        </authorList>
    </citation>
    <scope>NUCLEOTIDE SEQUENCE [LARGE SCALE GENOMIC DNA]</scope>
    <source>
        <strain evidence="2 3">Lewin</strain>
    </source>
</reference>
<accession>H6KZ44</accession>
<dbReference type="Proteomes" id="UP000007519">
    <property type="component" value="Chromosome"/>
</dbReference>
<proteinExistence type="predicted"/>
<organism evidence="2 3">
    <name type="scientific">Saprospira grandis (strain Lewin)</name>
    <dbReference type="NCBI Taxonomy" id="984262"/>
    <lineage>
        <taxon>Bacteria</taxon>
        <taxon>Pseudomonadati</taxon>
        <taxon>Bacteroidota</taxon>
        <taxon>Saprospiria</taxon>
        <taxon>Saprospirales</taxon>
        <taxon>Saprospiraceae</taxon>
        <taxon>Saprospira</taxon>
    </lineage>
</organism>
<dbReference type="HOGENOM" id="CLU_681004_0_0_10"/>